<comment type="subcellular location">
    <subcellularLocation>
        <location evidence="1 15">Cytoplasm</location>
    </subcellularLocation>
</comment>
<dbReference type="Pfam" id="PF03147">
    <property type="entry name" value="FDX-ACB"/>
    <property type="match status" value="1"/>
</dbReference>
<feature type="binding site" evidence="15">
    <location>
        <position position="497"/>
    </location>
    <ligand>
        <name>Mg(2+)</name>
        <dbReference type="ChEBI" id="CHEBI:18420"/>
        <note>shared with alpha subunit</note>
    </ligand>
</feature>
<evidence type="ECO:0000256" key="12">
    <source>
        <dbReference type="ARBA" id="ARBA00022917"/>
    </source>
</evidence>
<dbReference type="InterPro" id="IPR005121">
    <property type="entry name" value="Fdx_antiC-bd"/>
</dbReference>
<evidence type="ECO:0000256" key="5">
    <source>
        <dbReference type="ARBA" id="ARBA00022555"/>
    </source>
</evidence>
<dbReference type="SUPFAM" id="SSF50249">
    <property type="entry name" value="Nucleic acid-binding proteins"/>
    <property type="match status" value="1"/>
</dbReference>
<dbReference type="PROSITE" id="PS51483">
    <property type="entry name" value="B5"/>
    <property type="match status" value="1"/>
</dbReference>
<dbReference type="SUPFAM" id="SSF46955">
    <property type="entry name" value="Putative DNA-binding domain"/>
    <property type="match status" value="1"/>
</dbReference>
<evidence type="ECO:0000313" key="21">
    <source>
        <dbReference type="EMBL" id="RRR73414.1"/>
    </source>
</evidence>
<feature type="domain" description="FDX-ACB" evidence="19">
    <location>
        <begin position="767"/>
        <end position="860"/>
    </location>
</feature>
<evidence type="ECO:0000256" key="9">
    <source>
        <dbReference type="ARBA" id="ARBA00022840"/>
    </source>
</evidence>
<sequence>MKVPLRWLKEFVAVTLSPAELAHKLTFGGLEVAEVRYVGLDGAELPWDAEKIVICNVLEVLPHPNAERLVLARVDYGGPEAHTVVTGAPNLFPYKDQGPLAHPLKAVFAKEGARLFDGHAEHPVITTLKGRPVRGVMSDAMLCSEKELGISDEHEGILILEGDAPVGVPLRDFMGEVIFTLEITPNYARALSILGVAREVAALTGAPLRLPQLDLEAAGPPLAGRAGVTLAEPDLCPRFTLGLAENVQIGPSPQWMQRRLIHAGMRPINNVVDISNYVMLEWGQPTHAFDYLHVQAGQLLVRLATPGERLTTLDGKERDLTPGPSSGLERPPLLVCDANGPLAVAGVMGGASSEVSGTTTAVLLEAAIWEPTQIRKTARGMKLPSEASRRFERGVDYELPLLALRRALELMRRYAGATIAQGFVDAYPRPWQTLSLDLTPAEVARILGVQLSARQIAELLTPLGFGCQVIGGLSMGDLATFGDEGFVRVTVPSFRQDVTILADLCEEVARVYGYAQIPTTRLADELPPAVQAPELALEWRTRELLASAGLSELITHSLVDMALVATVAPRAAIASDYVKITNPNTPEKSYMRRSLLPSLGNALTLNLRERERAMLFEIGRVYLPVAGEALPHEPRRVALALGGPRQGEHWSGAERAALDFYDLKGIVELLVARLGLNGRISYAPLHDDERFHPGRAATLMLEVAEAASGAPRKGRPRSNSIPVGVLGELHPTVRTRLELPIARAVMAELDLEQLIAAASPPIFRPIARFPATVQDLSIVAPVAIPEAQVASLIRRGAGDLLESLTLFDLYSGAQVGEGKRSLTYHLTFRAADRTLTDEALVKVRKKIIGSLEREIGATIRG</sequence>
<dbReference type="InterPro" id="IPR033714">
    <property type="entry name" value="tRNA_bind_bactPheRS"/>
</dbReference>
<keyword evidence="11 16" id="KW-0694">RNA-binding</keyword>
<dbReference type="GO" id="GO:0006432">
    <property type="term" value="P:phenylalanyl-tRNA aminoacylation"/>
    <property type="evidence" value="ECO:0007669"/>
    <property type="project" value="UniProtKB-UniRule"/>
</dbReference>
<evidence type="ECO:0000313" key="22">
    <source>
        <dbReference type="Proteomes" id="UP000280307"/>
    </source>
</evidence>
<evidence type="ECO:0000256" key="15">
    <source>
        <dbReference type="HAMAP-Rule" id="MF_00283"/>
    </source>
</evidence>
<reference evidence="21 22" key="1">
    <citation type="submission" date="2018-12" db="EMBL/GenBank/DDBJ databases">
        <title>Genome Sequence of Candidatus Viridilinea halotolerans isolated from saline sulfide-rich spring.</title>
        <authorList>
            <person name="Grouzdev D.S."/>
            <person name="Burganskaya E.I."/>
            <person name="Krutkina M.S."/>
            <person name="Sukhacheva M.V."/>
            <person name="Gorlenko V.M."/>
        </authorList>
    </citation>
    <scope>NUCLEOTIDE SEQUENCE [LARGE SCALE GENOMIC DNA]</scope>
    <source>
        <strain evidence="21">Chok-6</strain>
    </source>
</reference>
<dbReference type="Proteomes" id="UP000280307">
    <property type="component" value="Unassembled WGS sequence"/>
</dbReference>
<comment type="caution">
    <text evidence="21">The sequence shown here is derived from an EMBL/GenBank/DDBJ whole genome shotgun (WGS) entry which is preliminary data.</text>
</comment>
<comment type="catalytic activity">
    <reaction evidence="14 15">
        <text>tRNA(Phe) + L-phenylalanine + ATP = L-phenylalanyl-tRNA(Phe) + AMP + diphosphate + H(+)</text>
        <dbReference type="Rhea" id="RHEA:19413"/>
        <dbReference type="Rhea" id="RHEA-COMP:9668"/>
        <dbReference type="Rhea" id="RHEA-COMP:9699"/>
        <dbReference type="ChEBI" id="CHEBI:15378"/>
        <dbReference type="ChEBI" id="CHEBI:30616"/>
        <dbReference type="ChEBI" id="CHEBI:33019"/>
        <dbReference type="ChEBI" id="CHEBI:58095"/>
        <dbReference type="ChEBI" id="CHEBI:78442"/>
        <dbReference type="ChEBI" id="CHEBI:78531"/>
        <dbReference type="ChEBI" id="CHEBI:456215"/>
        <dbReference type="EC" id="6.1.1.20"/>
    </reaction>
</comment>
<dbReference type="SMART" id="SM00874">
    <property type="entry name" value="B5"/>
    <property type="match status" value="1"/>
</dbReference>
<dbReference type="NCBIfam" id="TIGR00472">
    <property type="entry name" value="pheT_bact"/>
    <property type="match status" value="1"/>
</dbReference>
<evidence type="ECO:0000256" key="14">
    <source>
        <dbReference type="ARBA" id="ARBA00049255"/>
    </source>
</evidence>
<dbReference type="GO" id="GO:0004826">
    <property type="term" value="F:phenylalanine-tRNA ligase activity"/>
    <property type="evidence" value="ECO:0007669"/>
    <property type="project" value="UniProtKB-UniRule"/>
</dbReference>
<dbReference type="GO" id="GO:0005524">
    <property type="term" value="F:ATP binding"/>
    <property type="evidence" value="ECO:0007669"/>
    <property type="project" value="UniProtKB-UniRule"/>
</dbReference>
<comment type="similarity">
    <text evidence="2 15">Belongs to the phenylalanyl-tRNA synthetase beta subunit family. Type 1 subfamily.</text>
</comment>
<keyword evidence="7 15" id="KW-0479">Metal-binding</keyword>
<evidence type="ECO:0000256" key="6">
    <source>
        <dbReference type="ARBA" id="ARBA00022598"/>
    </source>
</evidence>
<keyword evidence="5 16" id="KW-0820">tRNA-binding</keyword>
<dbReference type="InterPro" id="IPR041616">
    <property type="entry name" value="PheRS_beta_core"/>
</dbReference>
<keyword evidence="8 15" id="KW-0547">Nucleotide-binding</keyword>
<dbReference type="InterPro" id="IPR045864">
    <property type="entry name" value="aa-tRNA-synth_II/BPL/LPL"/>
</dbReference>
<evidence type="ECO:0000256" key="4">
    <source>
        <dbReference type="ARBA" id="ARBA00022490"/>
    </source>
</evidence>
<protein>
    <recommendedName>
        <fullName evidence="15">Phenylalanine--tRNA ligase beta subunit</fullName>
        <ecNumber evidence="15">6.1.1.20</ecNumber>
    </recommendedName>
    <alternativeName>
        <fullName evidence="15">Phenylalanyl-tRNA synthetase beta subunit</fullName>
        <shortName evidence="15">PheRS</shortName>
    </alternativeName>
</protein>
<dbReference type="PANTHER" id="PTHR10947:SF0">
    <property type="entry name" value="PHENYLALANINE--TRNA LIGASE BETA SUBUNIT"/>
    <property type="match status" value="1"/>
</dbReference>
<evidence type="ECO:0000256" key="17">
    <source>
        <dbReference type="SAM" id="MobiDB-lite"/>
    </source>
</evidence>
<dbReference type="InterPro" id="IPR009061">
    <property type="entry name" value="DNA-bd_dom_put_sf"/>
</dbReference>
<dbReference type="InterPro" id="IPR045060">
    <property type="entry name" value="Phe-tRNA-ligase_IIc_bsu"/>
</dbReference>
<evidence type="ECO:0000256" key="2">
    <source>
        <dbReference type="ARBA" id="ARBA00008653"/>
    </source>
</evidence>
<dbReference type="SMART" id="SM00896">
    <property type="entry name" value="FDX-ACB"/>
    <property type="match status" value="1"/>
</dbReference>
<keyword evidence="9 15" id="KW-0067">ATP-binding</keyword>
<evidence type="ECO:0000256" key="13">
    <source>
        <dbReference type="ARBA" id="ARBA00023146"/>
    </source>
</evidence>
<dbReference type="Gene3D" id="2.40.50.140">
    <property type="entry name" value="Nucleic acid-binding proteins"/>
    <property type="match status" value="1"/>
</dbReference>
<keyword evidence="4 15" id="KW-0963">Cytoplasm</keyword>
<dbReference type="CDD" id="cd02796">
    <property type="entry name" value="tRNA_bind_bactPheRS"/>
    <property type="match status" value="1"/>
</dbReference>
<organism evidence="21 22">
    <name type="scientific">Candidatus Viridilinea halotolerans</name>
    <dbReference type="NCBI Taxonomy" id="2491704"/>
    <lineage>
        <taxon>Bacteria</taxon>
        <taxon>Bacillati</taxon>
        <taxon>Chloroflexota</taxon>
        <taxon>Chloroflexia</taxon>
        <taxon>Chloroflexales</taxon>
        <taxon>Chloroflexineae</taxon>
        <taxon>Oscillochloridaceae</taxon>
        <taxon>Candidatus Viridilinea</taxon>
    </lineage>
</organism>
<dbReference type="SMART" id="SM00873">
    <property type="entry name" value="B3_4"/>
    <property type="match status" value="1"/>
</dbReference>
<dbReference type="PANTHER" id="PTHR10947">
    <property type="entry name" value="PHENYLALANYL-TRNA SYNTHETASE BETA CHAIN AND LEUCINE-RICH REPEAT-CONTAINING PROTEIN 47"/>
    <property type="match status" value="1"/>
</dbReference>
<evidence type="ECO:0000256" key="8">
    <source>
        <dbReference type="ARBA" id="ARBA00022741"/>
    </source>
</evidence>
<dbReference type="PROSITE" id="PS50886">
    <property type="entry name" value="TRBD"/>
    <property type="match status" value="1"/>
</dbReference>
<dbReference type="Pfam" id="PF17759">
    <property type="entry name" value="tRNA_synthFbeta"/>
    <property type="match status" value="1"/>
</dbReference>
<dbReference type="SUPFAM" id="SSF55681">
    <property type="entry name" value="Class II aaRS and biotin synthetases"/>
    <property type="match status" value="1"/>
</dbReference>
<evidence type="ECO:0000259" key="20">
    <source>
        <dbReference type="PROSITE" id="PS51483"/>
    </source>
</evidence>
<dbReference type="Gene3D" id="3.50.40.10">
    <property type="entry name" value="Phenylalanyl-trna Synthetase, Chain B, domain 3"/>
    <property type="match status" value="1"/>
</dbReference>
<dbReference type="Gene3D" id="3.30.56.10">
    <property type="match status" value="2"/>
</dbReference>
<dbReference type="InterPro" id="IPR036690">
    <property type="entry name" value="Fdx_antiC-bd_sf"/>
</dbReference>
<keyword evidence="12 15" id="KW-0648">Protein biosynthesis</keyword>
<evidence type="ECO:0000256" key="3">
    <source>
        <dbReference type="ARBA" id="ARBA00011209"/>
    </source>
</evidence>
<dbReference type="Pfam" id="PF01588">
    <property type="entry name" value="tRNA_bind"/>
    <property type="match status" value="1"/>
</dbReference>
<dbReference type="EMBL" id="RSAS01000341">
    <property type="protein sequence ID" value="RRR73414.1"/>
    <property type="molecule type" value="Genomic_DNA"/>
</dbReference>
<keyword evidence="13 15" id="KW-0030">Aminoacyl-tRNA synthetase</keyword>
<evidence type="ECO:0000256" key="16">
    <source>
        <dbReference type="PROSITE-ProRule" id="PRU00209"/>
    </source>
</evidence>
<dbReference type="EC" id="6.1.1.20" evidence="15"/>
<dbReference type="CDD" id="cd00769">
    <property type="entry name" value="PheRS_beta_core"/>
    <property type="match status" value="1"/>
</dbReference>
<dbReference type="HAMAP" id="MF_00283">
    <property type="entry name" value="Phe_tRNA_synth_beta1"/>
    <property type="match status" value="1"/>
</dbReference>
<dbReference type="InterPro" id="IPR020825">
    <property type="entry name" value="Phe-tRNA_synthase-like_B3/B4"/>
</dbReference>
<evidence type="ECO:0000259" key="18">
    <source>
        <dbReference type="PROSITE" id="PS50886"/>
    </source>
</evidence>
<dbReference type="Gene3D" id="3.30.930.10">
    <property type="entry name" value="Bira Bifunctional Protein, Domain 2"/>
    <property type="match status" value="1"/>
</dbReference>
<evidence type="ECO:0000256" key="7">
    <source>
        <dbReference type="ARBA" id="ARBA00022723"/>
    </source>
</evidence>
<feature type="domain" description="TRNA-binding" evidence="18">
    <location>
        <begin position="46"/>
        <end position="171"/>
    </location>
</feature>
<dbReference type="GO" id="GO:0000287">
    <property type="term" value="F:magnesium ion binding"/>
    <property type="evidence" value="ECO:0007669"/>
    <property type="project" value="UniProtKB-UniRule"/>
</dbReference>
<keyword evidence="10 15" id="KW-0460">Magnesium</keyword>
<feature type="binding site" evidence="15">
    <location>
        <position position="507"/>
    </location>
    <ligand>
        <name>Mg(2+)</name>
        <dbReference type="ChEBI" id="CHEBI:18420"/>
        <note>shared with alpha subunit</note>
    </ligand>
</feature>
<evidence type="ECO:0000256" key="10">
    <source>
        <dbReference type="ARBA" id="ARBA00022842"/>
    </source>
</evidence>
<gene>
    <name evidence="15" type="primary">pheT</name>
    <name evidence="21" type="ORF">EI684_08775</name>
</gene>
<dbReference type="SUPFAM" id="SSF56037">
    <property type="entry name" value="PheT/TilS domain"/>
    <property type="match status" value="1"/>
</dbReference>
<evidence type="ECO:0000259" key="19">
    <source>
        <dbReference type="PROSITE" id="PS51447"/>
    </source>
</evidence>
<feature type="binding site" evidence="15">
    <location>
        <position position="506"/>
    </location>
    <ligand>
        <name>Mg(2+)</name>
        <dbReference type="ChEBI" id="CHEBI:18420"/>
        <note>shared with alpha subunit</note>
    </ligand>
</feature>
<feature type="region of interest" description="Disordered" evidence="17">
    <location>
        <begin position="312"/>
        <end position="332"/>
    </location>
</feature>
<dbReference type="InterPro" id="IPR005147">
    <property type="entry name" value="tRNA_synthase_B5-dom"/>
</dbReference>
<dbReference type="GO" id="GO:0000049">
    <property type="term" value="F:tRNA binding"/>
    <property type="evidence" value="ECO:0007669"/>
    <property type="project" value="UniProtKB-UniRule"/>
</dbReference>
<proteinExistence type="inferred from homology"/>
<dbReference type="PROSITE" id="PS51447">
    <property type="entry name" value="FDX_ACB"/>
    <property type="match status" value="1"/>
</dbReference>
<feature type="domain" description="B5" evidence="20">
    <location>
        <begin position="431"/>
        <end position="519"/>
    </location>
</feature>
<comment type="cofactor">
    <cofactor evidence="15">
        <name>Mg(2+)</name>
        <dbReference type="ChEBI" id="CHEBI:18420"/>
    </cofactor>
    <text evidence="15">Binds 2 magnesium ions per tetramer.</text>
</comment>
<dbReference type="InterPro" id="IPR004532">
    <property type="entry name" value="Phe-tRNA-ligase_IIc_bsu_bact"/>
</dbReference>
<evidence type="ECO:0000256" key="11">
    <source>
        <dbReference type="ARBA" id="ARBA00022884"/>
    </source>
</evidence>
<dbReference type="Pfam" id="PF03483">
    <property type="entry name" value="B3_4"/>
    <property type="match status" value="1"/>
</dbReference>
<name>A0A426U1R7_9CHLR</name>
<accession>A0A426U1R7</accession>
<dbReference type="FunFam" id="3.50.40.10:FF:000001">
    <property type="entry name" value="Phenylalanine--tRNA ligase beta subunit"/>
    <property type="match status" value="1"/>
</dbReference>
<evidence type="ECO:0000256" key="1">
    <source>
        <dbReference type="ARBA" id="ARBA00004496"/>
    </source>
</evidence>
<dbReference type="AlphaFoldDB" id="A0A426U1R7"/>
<dbReference type="InterPro" id="IPR012340">
    <property type="entry name" value="NA-bd_OB-fold"/>
</dbReference>
<dbReference type="Gene3D" id="3.30.70.380">
    <property type="entry name" value="Ferrodoxin-fold anticodon-binding domain"/>
    <property type="match status" value="1"/>
</dbReference>
<feature type="binding site" evidence="15">
    <location>
        <position position="503"/>
    </location>
    <ligand>
        <name>Mg(2+)</name>
        <dbReference type="ChEBI" id="CHEBI:18420"/>
        <note>shared with alpha subunit</note>
    </ligand>
</feature>
<dbReference type="InterPro" id="IPR005146">
    <property type="entry name" value="B3/B4_tRNA-bd"/>
</dbReference>
<dbReference type="FunFam" id="3.30.70.380:FF:000001">
    <property type="entry name" value="Phenylalanine--tRNA ligase beta subunit"/>
    <property type="match status" value="1"/>
</dbReference>
<dbReference type="Pfam" id="PF03484">
    <property type="entry name" value="B5"/>
    <property type="match status" value="1"/>
</dbReference>
<comment type="subunit">
    <text evidence="3 15">Tetramer of two alpha and two beta subunits.</text>
</comment>
<dbReference type="InterPro" id="IPR002547">
    <property type="entry name" value="tRNA-bd_dom"/>
</dbReference>
<keyword evidence="6 15" id="KW-0436">Ligase</keyword>
<dbReference type="SUPFAM" id="SSF54991">
    <property type="entry name" value="Anticodon-binding domain of PheRS"/>
    <property type="match status" value="1"/>
</dbReference>
<dbReference type="GO" id="GO:0009328">
    <property type="term" value="C:phenylalanine-tRNA ligase complex"/>
    <property type="evidence" value="ECO:0007669"/>
    <property type="project" value="TreeGrafter"/>
</dbReference>